<organism evidence="2 3">
    <name type="scientific">Equus caballus</name>
    <name type="common">Horse</name>
    <dbReference type="NCBI Taxonomy" id="9796"/>
    <lineage>
        <taxon>Eukaryota</taxon>
        <taxon>Metazoa</taxon>
        <taxon>Chordata</taxon>
        <taxon>Craniata</taxon>
        <taxon>Vertebrata</taxon>
        <taxon>Euteleostomi</taxon>
        <taxon>Mammalia</taxon>
        <taxon>Eutheria</taxon>
        <taxon>Laurasiatheria</taxon>
        <taxon>Perissodactyla</taxon>
        <taxon>Equidae</taxon>
        <taxon>Equus</taxon>
    </lineage>
</organism>
<keyword evidence="1" id="KW-0472">Membrane</keyword>
<evidence type="ECO:0000256" key="1">
    <source>
        <dbReference type="SAM" id="Phobius"/>
    </source>
</evidence>
<feature type="transmembrane region" description="Helical" evidence="1">
    <location>
        <begin position="50"/>
        <end position="70"/>
    </location>
</feature>
<dbReference type="Ensembl" id="ENSECAT00000146721.1">
    <property type="protein sequence ID" value="ENSECAP00000089517.1"/>
    <property type="gene ID" value="ENSECAG00000058065.1"/>
</dbReference>
<dbReference type="AlphaFoldDB" id="A0A9L0TR88"/>
<dbReference type="Proteomes" id="UP000002281">
    <property type="component" value="Chromosome 1"/>
</dbReference>
<keyword evidence="3" id="KW-1185">Reference proteome</keyword>
<dbReference type="GeneTree" id="ENSGT01150000287054"/>
<keyword evidence="1" id="KW-0812">Transmembrane</keyword>
<reference evidence="2 3" key="1">
    <citation type="journal article" date="2009" name="Science">
        <title>Genome sequence, comparative analysis, and population genetics of the domestic horse.</title>
        <authorList>
            <consortium name="Broad Institute Genome Sequencing Platform"/>
            <consortium name="Broad Institute Whole Genome Assembly Team"/>
            <person name="Wade C.M."/>
            <person name="Giulotto E."/>
            <person name="Sigurdsson S."/>
            <person name="Zoli M."/>
            <person name="Gnerre S."/>
            <person name="Imsland F."/>
            <person name="Lear T.L."/>
            <person name="Adelson D.L."/>
            <person name="Bailey E."/>
            <person name="Bellone R.R."/>
            <person name="Bloecker H."/>
            <person name="Distl O."/>
            <person name="Edgar R.C."/>
            <person name="Garber M."/>
            <person name="Leeb T."/>
            <person name="Mauceli E."/>
            <person name="MacLeod J.N."/>
            <person name="Penedo M.C.T."/>
            <person name="Raison J.M."/>
            <person name="Sharpe T."/>
            <person name="Vogel J."/>
            <person name="Andersson L."/>
            <person name="Antczak D.F."/>
            <person name="Biagi T."/>
            <person name="Binns M.M."/>
            <person name="Chowdhary B.P."/>
            <person name="Coleman S.J."/>
            <person name="Della Valle G."/>
            <person name="Fryc S."/>
            <person name="Guerin G."/>
            <person name="Hasegawa T."/>
            <person name="Hill E.W."/>
            <person name="Jurka J."/>
            <person name="Kiialainen A."/>
            <person name="Lindgren G."/>
            <person name="Liu J."/>
            <person name="Magnani E."/>
            <person name="Mickelson J.R."/>
            <person name="Murray J."/>
            <person name="Nergadze S.G."/>
            <person name="Onofrio R."/>
            <person name="Pedroni S."/>
            <person name="Piras M.F."/>
            <person name="Raudsepp T."/>
            <person name="Rocchi M."/>
            <person name="Roeed K.H."/>
            <person name="Ryder O.A."/>
            <person name="Searle S."/>
            <person name="Skow L."/>
            <person name="Swinburne J.E."/>
            <person name="Syvaenen A.C."/>
            <person name="Tozaki T."/>
            <person name="Valberg S.J."/>
            <person name="Vaudin M."/>
            <person name="White J.R."/>
            <person name="Zody M.C."/>
            <person name="Lander E.S."/>
            <person name="Lindblad-Toh K."/>
        </authorList>
    </citation>
    <scope>NUCLEOTIDE SEQUENCE [LARGE SCALE GENOMIC DNA]</scope>
    <source>
        <strain evidence="2 3">Thoroughbred</strain>
    </source>
</reference>
<accession>A0A9L0TR88</accession>
<reference evidence="2" key="3">
    <citation type="submission" date="2025-09" db="UniProtKB">
        <authorList>
            <consortium name="Ensembl"/>
        </authorList>
    </citation>
    <scope>IDENTIFICATION</scope>
    <source>
        <strain evidence="2">Thoroughbred</strain>
    </source>
</reference>
<keyword evidence="1" id="KW-1133">Transmembrane helix</keyword>
<sequence length="89" mass="10306">MDILIIFILPIDVHGISFHFFMSSLISFNYVLKFSLYRSFTSLVKFIPRYFILFVAIINGIVSLSISSLLEYRNATDFCKLILYPATLL</sequence>
<feature type="transmembrane region" description="Helical" evidence="1">
    <location>
        <begin position="7"/>
        <end position="30"/>
    </location>
</feature>
<proteinExistence type="predicted"/>
<name>A0A9L0TR88_HORSE</name>
<evidence type="ECO:0000313" key="3">
    <source>
        <dbReference type="Proteomes" id="UP000002281"/>
    </source>
</evidence>
<reference evidence="2" key="2">
    <citation type="submission" date="2025-08" db="UniProtKB">
        <authorList>
            <consortium name="Ensembl"/>
        </authorList>
    </citation>
    <scope>IDENTIFICATION</scope>
    <source>
        <strain evidence="2">Thoroughbred</strain>
    </source>
</reference>
<evidence type="ECO:0000313" key="2">
    <source>
        <dbReference type="Ensembl" id="ENSECAP00000089517.1"/>
    </source>
</evidence>
<protein>
    <submittedName>
        <fullName evidence="2">Uncharacterized protein</fullName>
    </submittedName>
</protein>